<dbReference type="Gene3D" id="1.10.10.10">
    <property type="entry name" value="Winged helix-like DNA-binding domain superfamily/Winged helix DNA-binding domain"/>
    <property type="match status" value="1"/>
</dbReference>
<feature type="DNA-binding region" description="OmpR/PhoB-type" evidence="9">
    <location>
        <begin position="131"/>
        <end position="229"/>
    </location>
</feature>
<dbReference type="InterPro" id="IPR001867">
    <property type="entry name" value="OmpR/PhoB-type_DNA-bd"/>
</dbReference>
<accession>A0A126Q450</accession>
<dbReference type="PROSITE" id="PS51755">
    <property type="entry name" value="OMPR_PHOB"/>
    <property type="match status" value="1"/>
</dbReference>
<dbReference type="EMBL" id="MIPY01000035">
    <property type="protein sequence ID" value="OES26246.1"/>
    <property type="molecule type" value="Genomic_DNA"/>
</dbReference>
<reference evidence="13 15" key="2">
    <citation type="submission" date="2016-09" db="EMBL/GenBank/DDBJ databases">
        <title>Draft Genome Sequence of four Alteromonas macleodii strains isolated from copper coupons and grown long-term at elevated copper levels.</title>
        <authorList>
            <person name="Cusick K."/>
            <person name="Dale J."/>
            <person name="Little B."/>
            <person name="Biffinger J."/>
        </authorList>
    </citation>
    <scope>NUCLEOTIDE SEQUENCE [LARGE SCALE GENOMIC DNA]</scope>
    <source>
        <strain evidence="13 15">KCP01</strain>
    </source>
</reference>
<protein>
    <submittedName>
        <fullName evidence="13">Transcriptional regulatory, C terminal family protein</fullName>
    </submittedName>
    <submittedName>
        <fullName evidence="12">Two-component system response regulator</fullName>
    </submittedName>
</protein>
<dbReference type="OMA" id="DHDRQDV"/>
<dbReference type="PROSITE" id="PS50110">
    <property type="entry name" value="RESPONSE_REGULATORY"/>
    <property type="match status" value="1"/>
</dbReference>
<evidence type="ECO:0000259" key="10">
    <source>
        <dbReference type="PROSITE" id="PS50110"/>
    </source>
</evidence>
<evidence type="ECO:0000256" key="5">
    <source>
        <dbReference type="ARBA" id="ARBA00023015"/>
    </source>
</evidence>
<evidence type="ECO:0000256" key="6">
    <source>
        <dbReference type="ARBA" id="ARBA00023125"/>
    </source>
</evidence>
<organism evidence="12 14">
    <name type="scientific">Alteromonas macleodii</name>
    <name type="common">Pseudoalteromonas macleodii</name>
    <dbReference type="NCBI Taxonomy" id="28108"/>
    <lineage>
        <taxon>Bacteria</taxon>
        <taxon>Pseudomonadati</taxon>
        <taxon>Pseudomonadota</taxon>
        <taxon>Gammaproteobacteria</taxon>
        <taxon>Alteromonadales</taxon>
        <taxon>Alteromonadaceae</taxon>
        <taxon>Alteromonas/Salinimonas group</taxon>
        <taxon>Alteromonas</taxon>
    </lineage>
</organism>
<keyword evidence="15" id="KW-1185">Reference proteome</keyword>
<dbReference type="Gene3D" id="3.40.50.2300">
    <property type="match status" value="1"/>
</dbReference>
<evidence type="ECO:0000256" key="3">
    <source>
        <dbReference type="ARBA" id="ARBA00022553"/>
    </source>
</evidence>
<dbReference type="GO" id="GO:0000976">
    <property type="term" value="F:transcription cis-regulatory region binding"/>
    <property type="evidence" value="ECO:0007669"/>
    <property type="project" value="TreeGrafter"/>
</dbReference>
<proteinExistence type="predicted"/>
<dbReference type="OrthoDB" id="9802426at2"/>
<dbReference type="AlphaFoldDB" id="A0A126Q450"/>
<dbReference type="SUPFAM" id="SSF46894">
    <property type="entry name" value="C-terminal effector domain of the bipartite response regulators"/>
    <property type="match status" value="1"/>
</dbReference>
<keyword evidence="6 9" id="KW-0238">DNA-binding</keyword>
<dbReference type="Pfam" id="PF00486">
    <property type="entry name" value="Trans_reg_C"/>
    <property type="match status" value="1"/>
</dbReference>
<evidence type="ECO:0000256" key="7">
    <source>
        <dbReference type="ARBA" id="ARBA00023163"/>
    </source>
</evidence>
<dbReference type="Pfam" id="PF00072">
    <property type="entry name" value="Response_reg"/>
    <property type="match status" value="1"/>
</dbReference>
<keyword evidence="7" id="KW-0804">Transcription</keyword>
<keyword evidence="4" id="KW-0902">Two-component regulatory system</keyword>
<dbReference type="InterPro" id="IPR036388">
    <property type="entry name" value="WH-like_DNA-bd_sf"/>
</dbReference>
<dbReference type="InterPro" id="IPR001789">
    <property type="entry name" value="Sig_transdc_resp-reg_receiver"/>
</dbReference>
<dbReference type="CDD" id="cd00383">
    <property type="entry name" value="trans_reg_C"/>
    <property type="match status" value="1"/>
</dbReference>
<evidence type="ECO:0000313" key="12">
    <source>
        <dbReference type="EMBL" id="AMJ99991.1"/>
    </source>
</evidence>
<dbReference type="EMBL" id="CP014323">
    <property type="protein sequence ID" value="AMJ99991.1"/>
    <property type="molecule type" value="Genomic_DNA"/>
</dbReference>
<dbReference type="GO" id="GO:0032993">
    <property type="term" value="C:protein-DNA complex"/>
    <property type="evidence" value="ECO:0007669"/>
    <property type="project" value="TreeGrafter"/>
</dbReference>
<dbReference type="STRING" id="28108.ACZ81_18410"/>
<keyword evidence="3 8" id="KW-0597">Phosphoprotein</keyword>
<keyword evidence="5" id="KW-0805">Transcription regulation</keyword>
<sequence length="229" mass="26457">MRKTRILIVEDDATLSEQITQLLQSRGFDTRHESDGNAGLQAVLEENFDLVLLDIRLPSLNGLSLLNQLRQIKQTPVMMITASGAEQERIEGYRKGADDYLPKPFNFTEMMLRIDALLRRSKTLNDSGTQKSEIIVDVLYLNRIQQVTKYHSRLLEFTPIQFKLLWMLVDNKGETLSKAFLYHSVLNKPFSRYDRSLDMHLSRVRKKLVETGMPPERLATVHGQGYRFS</sequence>
<dbReference type="Proteomes" id="UP000063991">
    <property type="component" value="Chromosome"/>
</dbReference>
<keyword evidence="2" id="KW-0963">Cytoplasm</keyword>
<evidence type="ECO:0000313" key="15">
    <source>
        <dbReference type="Proteomes" id="UP000095392"/>
    </source>
</evidence>
<dbReference type="FunFam" id="3.40.50.2300:FF:000001">
    <property type="entry name" value="DNA-binding response regulator PhoB"/>
    <property type="match status" value="1"/>
</dbReference>
<gene>
    <name evidence="12" type="ORF">AVL55_18620</name>
    <name evidence="13" type="ORF">BFV95_3903</name>
</gene>
<evidence type="ECO:0000313" key="13">
    <source>
        <dbReference type="EMBL" id="OES26246.1"/>
    </source>
</evidence>
<dbReference type="GO" id="GO:0005829">
    <property type="term" value="C:cytosol"/>
    <property type="evidence" value="ECO:0007669"/>
    <property type="project" value="TreeGrafter"/>
</dbReference>
<evidence type="ECO:0000256" key="2">
    <source>
        <dbReference type="ARBA" id="ARBA00022490"/>
    </source>
</evidence>
<feature type="modified residue" description="4-aspartylphosphate" evidence="8">
    <location>
        <position position="54"/>
    </location>
</feature>
<evidence type="ECO:0000256" key="1">
    <source>
        <dbReference type="ARBA" id="ARBA00004496"/>
    </source>
</evidence>
<dbReference type="SMART" id="SM00862">
    <property type="entry name" value="Trans_reg_C"/>
    <property type="match status" value="1"/>
</dbReference>
<dbReference type="PATRIC" id="fig|28108.53.peg.3784"/>
<dbReference type="InterPro" id="IPR011006">
    <property type="entry name" value="CheY-like_superfamily"/>
</dbReference>
<evidence type="ECO:0000313" key="14">
    <source>
        <dbReference type="Proteomes" id="UP000063991"/>
    </source>
</evidence>
<evidence type="ECO:0000259" key="11">
    <source>
        <dbReference type="PROSITE" id="PS51755"/>
    </source>
</evidence>
<dbReference type="SMART" id="SM00448">
    <property type="entry name" value="REC"/>
    <property type="match status" value="1"/>
</dbReference>
<reference evidence="12 14" key="1">
    <citation type="submission" date="2015-12" db="EMBL/GenBank/DDBJ databases">
        <authorList>
            <person name="Shamseldin A."/>
            <person name="Moawad H."/>
            <person name="Abd El-Rahim W.M."/>
            <person name="Sadowsky M.J."/>
        </authorList>
    </citation>
    <scope>NUCLEOTIDE SEQUENCE [LARGE SCALE GENOMIC DNA]</scope>
    <source>
        <strain evidence="12 14">D7</strain>
    </source>
</reference>
<evidence type="ECO:0000256" key="9">
    <source>
        <dbReference type="PROSITE-ProRule" id="PRU01091"/>
    </source>
</evidence>
<dbReference type="GO" id="GO:0000156">
    <property type="term" value="F:phosphorelay response regulator activity"/>
    <property type="evidence" value="ECO:0007669"/>
    <property type="project" value="TreeGrafter"/>
</dbReference>
<dbReference type="Proteomes" id="UP000095392">
    <property type="component" value="Unassembled WGS sequence"/>
</dbReference>
<feature type="domain" description="Response regulatory" evidence="10">
    <location>
        <begin position="5"/>
        <end position="118"/>
    </location>
</feature>
<dbReference type="SUPFAM" id="SSF52172">
    <property type="entry name" value="CheY-like"/>
    <property type="match status" value="1"/>
</dbReference>
<dbReference type="GeneID" id="56268827"/>
<dbReference type="GO" id="GO:0006355">
    <property type="term" value="P:regulation of DNA-templated transcription"/>
    <property type="evidence" value="ECO:0007669"/>
    <property type="project" value="InterPro"/>
</dbReference>
<dbReference type="PANTHER" id="PTHR48111:SF39">
    <property type="entry name" value="TRANSCRIPTIONAL REGULATORY PROTEIN CPXR"/>
    <property type="match status" value="1"/>
</dbReference>
<dbReference type="RefSeq" id="WP_014977663.1">
    <property type="nucleotide sequence ID" value="NZ_CP012202.1"/>
</dbReference>
<dbReference type="InterPro" id="IPR039420">
    <property type="entry name" value="WalR-like"/>
</dbReference>
<feature type="domain" description="OmpR/PhoB-type" evidence="11">
    <location>
        <begin position="131"/>
        <end position="229"/>
    </location>
</feature>
<comment type="subcellular location">
    <subcellularLocation>
        <location evidence="1">Cytoplasm</location>
    </subcellularLocation>
</comment>
<evidence type="ECO:0000256" key="4">
    <source>
        <dbReference type="ARBA" id="ARBA00023012"/>
    </source>
</evidence>
<evidence type="ECO:0000256" key="8">
    <source>
        <dbReference type="PROSITE-ProRule" id="PRU00169"/>
    </source>
</evidence>
<dbReference type="InterPro" id="IPR016032">
    <property type="entry name" value="Sig_transdc_resp-reg_C-effctor"/>
</dbReference>
<dbReference type="Gene3D" id="6.10.250.690">
    <property type="match status" value="1"/>
</dbReference>
<dbReference type="PANTHER" id="PTHR48111">
    <property type="entry name" value="REGULATOR OF RPOS"/>
    <property type="match status" value="1"/>
</dbReference>
<name>A0A126Q450_ALTMA</name>